<gene>
    <name evidence="3" type="primary">nfuA</name>
    <name evidence="3" type="ORF">CLHOM_11790</name>
</gene>
<feature type="domain" description="NIF system FeS cluster assembly NifU C-terminal" evidence="2">
    <location>
        <begin position="5"/>
        <end position="71"/>
    </location>
</feature>
<dbReference type="InterPro" id="IPR001075">
    <property type="entry name" value="NIF_FeS_clus_asmbl_NifU_C"/>
</dbReference>
<evidence type="ECO:0000313" key="3">
    <source>
        <dbReference type="EMBL" id="KOA20360.1"/>
    </source>
</evidence>
<organism evidence="3 4">
    <name type="scientific">Clostridium homopropionicum DSM 5847</name>
    <dbReference type="NCBI Taxonomy" id="1121318"/>
    <lineage>
        <taxon>Bacteria</taxon>
        <taxon>Bacillati</taxon>
        <taxon>Bacillota</taxon>
        <taxon>Clostridia</taxon>
        <taxon>Eubacteriales</taxon>
        <taxon>Clostridiaceae</taxon>
        <taxon>Clostridium</taxon>
    </lineage>
</organism>
<evidence type="ECO:0000313" key="4">
    <source>
        <dbReference type="Proteomes" id="UP000037043"/>
    </source>
</evidence>
<name>A0A0L6ZBL5_9CLOT</name>
<protein>
    <submittedName>
        <fullName evidence="3">Fe/S biogenesis protein NfuA</fullName>
    </submittedName>
</protein>
<dbReference type="Gene3D" id="3.30.300.130">
    <property type="entry name" value="Fe-S cluster assembly (FSCA)"/>
    <property type="match status" value="1"/>
</dbReference>
<evidence type="ECO:0000259" key="2">
    <source>
        <dbReference type="Pfam" id="PF01106"/>
    </source>
</evidence>
<dbReference type="AlphaFoldDB" id="A0A0L6ZBL5"/>
<dbReference type="STRING" id="36844.SAMN04488501_11514"/>
<proteinExistence type="predicted"/>
<sequence>MINKVEEVLEKMVRPQLATHYGNIELISVENGIVEVRLLGECSGCPSAKFTIEDVVETTLKEALPGIKKVILTNEVSEELLDMAREILYGDKYKS</sequence>
<reference evidence="4" key="1">
    <citation type="submission" date="2015-08" db="EMBL/GenBank/DDBJ databases">
        <title>Genome sequence of the strict anaerobe Clostridium homopropionicum LuHBu1 (DSM 5847T).</title>
        <authorList>
            <person name="Poehlein A."/>
            <person name="Beck M."/>
            <person name="Schiel-Bengelsdorf B."/>
            <person name="Bengelsdorf F.R."/>
            <person name="Daniel R."/>
            <person name="Duerre P."/>
        </authorList>
    </citation>
    <scope>NUCLEOTIDE SEQUENCE [LARGE SCALE GENOMIC DNA]</scope>
    <source>
        <strain evidence="4">DSM 5847</strain>
    </source>
</reference>
<evidence type="ECO:0000256" key="1">
    <source>
        <dbReference type="ARBA" id="ARBA00049958"/>
    </source>
</evidence>
<dbReference type="Pfam" id="PF01106">
    <property type="entry name" value="NifU"/>
    <property type="match status" value="1"/>
</dbReference>
<dbReference type="PATRIC" id="fig|1121318.3.peg.1189"/>
<dbReference type="GO" id="GO:0016226">
    <property type="term" value="P:iron-sulfur cluster assembly"/>
    <property type="evidence" value="ECO:0007669"/>
    <property type="project" value="InterPro"/>
</dbReference>
<dbReference type="InterPro" id="IPR034904">
    <property type="entry name" value="FSCA_dom_sf"/>
</dbReference>
<comment type="caution">
    <text evidence="3">The sequence shown here is derived from an EMBL/GenBank/DDBJ whole genome shotgun (WGS) entry which is preliminary data.</text>
</comment>
<dbReference type="SUPFAM" id="SSF117916">
    <property type="entry name" value="Fe-S cluster assembly (FSCA) domain-like"/>
    <property type="match status" value="1"/>
</dbReference>
<dbReference type="PANTHER" id="PTHR11178">
    <property type="entry name" value="IRON-SULFUR CLUSTER SCAFFOLD PROTEIN NFU-RELATED"/>
    <property type="match status" value="1"/>
</dbReference>
<dbReference type="GO" id="GO:0051536">
    <property type="term" value="F:iron-sulfur cluster binding"/>
    <property type="evidence" value="ECO:0007669"/>
    <property type="project" value="InterPro"/>
</dbReference>
<keyword evidence="4" id="KW-1185">Reference proteome</keyword>
<accession>A0A0L6ZBL5</accession>
<dbReference type="EMBL" id="LHUR01000015">
    <property type="protein sequence ID" value="KOA20360.1"/>
    <property type="molecule type" value="Genomic_DNA"/>
</dbReference>
<dbReference type="GO" id="GO:0005506">
    <property type="term" value="F:iron ion binding"/>
    <property type="evidence" value="ECO:0007669"/>
    <property type="project" value="InterPro"/>
</dbReference>
<dbReference type="Proteomes" id="UP000037043">
    <property type="component" value="Unassembled WGS sequence"/>
</dbReference>
<comment type="function">
    <text evidence="1">May be involved in the formation or repair of [Fe-S] clusters present in iron-sulfur proteins.</text>
</comment>
<dbReference type="RefSeq" id="WP_052220760.1">
    <property type="nucleotide sequence ID" value="NZ_LHUR01000015.1"/>
</dbReference>